<dbReference type="EMBL" id="FOSL01000008">
    <property type="protein sequence ID" value="SFK55518.1"/>
    <property type="molecule type" value="Genomic_DNA"/>
</dbReference>
<proteinExistence type="predicted"/>
<keyword evidence="2" id="KW-1185">Reference proteome</keyword>
<accession>A0A1I4AGI0</accession>
<evidence type="ECO:0000313" key="1">
    <source>
        <dbReference type="EMBL" id="SFK55518.1"/>
    </source>
</evidence>
<name>A0A1I4AGI0_9HYPH</name>
<evidence type="ECO:0008006" key="3">
    <source>
        <dbReference type="Google" id="ProtNLM"/>
    </source>
</evidence>
<dbReference type="Proteomes" id="UP000323300">
    <property type="component" value="Unassembled WGS sequence"/>
</dbReference>
<reference evidence="1 2" key="1">
    <citation type="submission" date="2016-10" db="EMBL/GenBank/DDBJ databases">
        <authorList>
            <person name="Varghese N."/>
            <person name="Submissions S."/>
        </authorList>
    </citation>
    <scope>NUCLEOTIDE SEQUENCE [LARGE SCALE GENOMIC DNA]</scope>
    <source>
        <strain evidence="1 2">DSM 21822</strain>
    </source>
</reference>
<gene>
    <name evidence="1" type="ORF">SAMN04488498_10859</name>
</gene>
<dbReference type="AlphaFoldDB" id="A0A1I4AGI0"/>
<organism evidence="1 2">
    <name type="scientific">Neomesorhizobium albiziae</name>
    <dbReference type="NCBI Taxonomy" id="335020"/>
    <lineage>
        <taxon>Bacteria</taxon>
        <taxon>Pseudomonadati</taxon>
        <taxon>Pseudomonadota</taxon>
        <taxon>Alphaproteobacteria</taxon>
        <taxon>Hyphomicrobiales</taxon>
        <taxon>Phyllobacteriaceae</taxon>
        <taxon>Neomesorhizobium</taxon>
    </lineage>
</organism>
<protein>
    <recommendedName>
        <fullName evidence="3">DUF3828 domain-containing protein</fullName>
    </recommendedName>
</protein>
<sequence>MATLLPSTAGFCRPGCSPAADRGGGTSLKNNRMEPFSDSLRKDAASARKAFALQKTVIAAAAFALLMGNAAPAAETPQELAEAFCAARVQDNEKQVRALLSPALLKVIAEAEERNDAIAKAAPGDKPPLGDGIPYQGFPDRAPVCKAGQSSELAGRMEVTVRYEFPDTPAANWTDRLLLVQSGTDFLIDDILFQIPANHTEEIGLRSVLFNAFDQ</sequence>
<evidence type="ECO:0000313" key="2">
    <source>
        <dbReference type="Proteomes" id="UP000323300"/>
    </source>
</evidence>